<gene>
    <name evidence="4" type="ORF">CPM_0693</name>
    <name evidence="3" type="ORF">CSP5_0696</name>
</gene>
<evidence type="ECO:0000313" key="6">
    <source>
        <dbReference type="Proteomes" id="UP000195607"/>
    </source>
</evidence>
<dbReference type="GO" id="GO:0003677">
    <property type="term" value="F:DNA binding"/>
    <property type="evidence" value="ECO:0007669"/>
    <property type="project" value="InterPro"/>
</dbReference>
<dbReference type="InterPro" id="IPR011010">
    <property type="entry name" value="DNA_brk_join_enz"/>
</dbReference>
<accession>A0A1N5TVK8</accession>
<dbReference type="AlphaFoldDB" id="A0A1N5TVK8"/>
<dbReference type="EMBL" id="LT719092">
    <property type="protein sequence ID" value="SJK84552.1"/>
    <property type="molecule type" value="Genomic_DNA"/>
</dbReference>
<dbReference type="Gene3D" id="1.10.443.10">
    <property type="entry name" value="Intergrase catalytic core"/>
    <property type="match status" value="1"/>
</dbReference>
<dbReference type="InterPro" id="IPR002104">
    <property type="entry name" value="Integrase_catalytic"/>
</dbReference>
<name>A0A1N5TVK8_9ARCH</name>
<dbReference type="InterPro" id="IPR050090">
    <property type="entry name" value="Tyrosine_recombinase_XerCD"/>
</dbReference>
<reference evidence="3 6" key="1">
    <citation type="submission" date="2016-04" db="EMBL/GenBank/DDBJ databases">
        <authorList>
            <person name="Evans L.H."/>
            <person name="Alamgir A."/>
            <person name="Owens N."/>
            <person name="Weber N.D."/>
            <person name="Virtaneva K."/>
            <person name="Barbian K."/>
            <person name="Babar A."/>
            <person name="Rosenke K."/>
        </authorList>
    </citation>
    <scope>NUCLEOTIDE SEQUENCE [LARGE SCALE GENOMIC DNA]</scope>
    <source>
        <strain evidence="3">S5</strain>
        <strain evidence="6">S5(T) (JCM 30642 \VKM B-2941)</strain>
    </source>
</reference>
<evidence type="ECO:0000313" key="3">
    <source>
        <dbReference type="EMBL" id="SIM52135.1"/>
    </source>
</evidence>
<dbReference type="PANTHER" id="PTHR30349:SF87">
    <property type="entry name" value="TRANSPOSASE A"/>
    <property type="match status" value="1"/>
</dbReference>
<dbReference type="InterPro" id="IPR013762">
    <property type="entry name" value="Integrase-like_cat_sf"/>
</dbReference>
<proteinExistence type="predicted"/>
<dbReference type="SUPFAM" id="SSF56349">
    <property type="entry name" value="DNA breaking-rejoining enzymes"/>
    <property type="match status" value="1"/>
</dbReference>
<dbReference type="Proteomes" id="UP000187822">
    <property type="component" value="Chromosome I"/>
</dbReference>
<keyword evidence="5" id="KW-1185">Reference proteome</keyword>
<dbReference type="EMBL" id="LT671858">
    <property type="protein sequence ID" value="SIM52135.1"/>
    <property type="molecule type" value="Genomic_DNA"/>
</dbReference>
<organism evidence="3 6">
    <name type="scientific">Cuniculiplasma divulgatum</name>
    <dbReference type="NCBI Taxonomy" id="1673428"/>
    <lineage>
        <taxon>Archaea</taxon>
        <taxon>Methanobacteriati</taxon>
        <taxon>Thermoplasmatota</taxon>
        <taxon>Thermoplasmata</taxon>
        <taxon>Thermoplasmatales</taxon>
        <taxon>Cuniculiplasmataceae</taxon>
        <taxon>Cuniculiplasma</taxon>
    </lineage>
</organism>
<dbReference type="RefSeq" id="WP_077076063.1">
    <property type="nucleotide sequence ID" value="NZ_LT671858.1"/>
</dbReference>
<protein>
    <submittedName>
        <fullName evidence="3">Integrase</fullName>
    </submittedName>
</protein>
<evidence type="ECO:0000313" key="5">
    <source>
        <dbReference type="Proteomes" id="UP000187822"/>
    </source>
</evidence>
<feature type="domain" description="Tyr recombinase" evidence="2">
    <location>
        <begin position="152"/>
        <end position="340"/>
    </location>
</feature>
<evidence type="ECO:0000259" key="2">
    <source>
        <dbReference type="PROSITE" id="PS51898"/>
    </source>
</evidence>
<evidence type="ECO:0000256" key="1">
    <source>
        <dbReference type="ARBA" id="ARBA00023172"/>
    </source>
</evidence>
<dbReference type="GeneID" id="41587974"/>
<dbReference type="PROSITE" id="PS51898">
    <property type="entry name" value="TYR_RECOMBINASE"/>
    <property type="match status" value="1"/>
</dbReference>
<reference evidence="5" key="2">
    <citation type="submission" date="2016-06" db="EMBL/GenBank/DDBJ databases">
        <authorList>
            <person name="Toshchakov V.S."/>
        </authorList>
    </citation>
    <scope>NUCLEOTIDE SEQUENCE [LARGE SCALE GENOMIC DNA]</scope>
    <source>
        <strain>PM4 (JCM 30641</strain>
        <strain evidence="5">\VKM B-2940)</strain>
    </source>
</reference>
<dbReference type="KEGG" id="cdiv:CPM_0693"/>
<dbReference type="Pfam" id="PF00589">
    <property type="entry name" value="Phage_integrase"/>
    <property type="match status" value="1"/>
</dbReference>
<dbReference type="Proteomes" id="UP000195607">
    <property type="component" value="Chromosome I"/>
</dbReference>
<evidence type="ECO:0000313" key="4">
    <source>
        <dbReference type="EMBL" id="SJK84552.1"/>
    </source>
</evidence>
<reference evidence="4" key="3">
    <citation type="submission" date="2016-06" db="EMBL/GenBank/DDBJ databases">
        <authorList>
            <person name="Olsen C.W."/>
            <person name="Carey S."/>
            <person name="Hinshaw L."/>
            <person name="Karasin A.I."/>
        </authorList>
    </citation>
    <scope>NUCLEOTIDE SEQUENCE [LARGE SCALE GENOMIC DNA]</scope>
    <source>
        <strain evidence="4">PM4</strain>
    </source>
</reference>
<keyword evidence="1" id="KW-0233">DNA recombination</keyword>
<dbReference type="STRING" id="1673428.CPM_0693"/>
<dbReference type="GO" id="GO:0006310">
    <property type="term" value="P:DNA recombination"/>
    <property type="evidence" value="ECO:0007669"/>
    <property type="project" value="UniProtKB-KW"/>
</dbReference>
<dbReference type="CDD" id="cd00397">
    <property type="entry name" value="DNA_BRE_C"/>
    <property type="match status" value="1"/>
</dbReference>
<dbReference type="OrthoDB" id="3343at2157"/>
<sequence>MAEIYNVSKNVESVKKRLENSGLPKELKDKIFEFVLTLREGSGIKQHREYYYYERLLILGESFGDKILDSKGRINPKEKDVLMVIGKLRDKITIRGTHYSSATISDLKKTMKKFVKFCFKKYNAELPKEEREDFPEFWNDIHSEKIGSRYKRPDQMISYEELQAILKACKNIRDKSIISLLWDSGIRASELLKLKIKDFSKSTDGLYAVLNISEGSKNYRQRSVVLTGDSVVIIPQYIEYLKDIQKDRFDQNNHLFVGIGKENLGESLTYEDLRALIRKSVNRAGITKQISPHLFRHSCATRLAVETPLQVFVKQMGWASNKMADNYTHLDKTGQITAILKAQGIEITDEELKKPLSKVNRKCPRCHVINTGSARFCSNCGSPMKQEDFVKIEEEREKVMETLQESDLLSPELKTTMNNLPDDSKLDLLASLLVELEKNGKLEDVKKRIKK</sequence>
<dbReference type="GO" id="GO:0015074">
    <property type="term" value="P:DNA integration"/>
    <property type="evidence" value="ECO:0007669"/>
    <property type="project" value="InterPro"/>
</dbReference>
<dbReference type="PANTHER" id="PTHR30349">
    <property type="entry name" value="PHAGE INTEGRASE-RELATED"/>
    <property type="match status" value="1"/>
</dbReference>